<dbReference type="AlphaFoldDB" id="A0A2M8FF36"/>
<dbReference type="Proteomes" id="UP000230391">
    <property type="component" value="Unassembled WGS sequence"/>
</dbReference>
<proteinExistence type="predicted"/>
<feature type="non-terminal residue" evidence="2">
    <location>
        <position position="444"/>
    </location>
</feature>
<feature type="domain" description="DUF8128" evidence="1">
    <location>
        <begin position="184"/>
        <end position="437"/>
    </location>
</feature>
<sequence length="444" mass="50079">MLEGTPKQFSSPEEELQYLRQQVARRELELLGHDPELMKKERDVVTKQEIHAYGTFTPQAVLSDGQRLQGHELASQLENINTVADPIEEIMTLATEKGIRNALTVLEKIDNAFVIDEVHRRLIEHIHQGMPIQDLKEDVPPWHLMQLTLFEITLPELKGASDKEYQLAELVGMMEQLFAGLGTIGAKQPHNHFVFEIAVADNSDDIVFYAAIPNGFVTLFEKQTLSLFPHAVITEQVHDYNIYVDGGYTFVSEVLLKKHPIYPIKTHDAFSSDPLAVILNAFSKIELEGGGAALQFVIRHPQHTYRQTYEGIIKRVRKGMKTGEAIRRSTFGGEVLASLSDFVFSAAKSEKDTPDTLEVDNESLDVFAKKITTQIVETNIRIAVSARTAVRAEAILEEIEATFNQFDAVESNHLIFKHHHGSALKQAEKAFSFREFNQKQLIPL</sequence>
<name>A0A2M8FF36_9BACT</name>
<evidence type="ECO:0000313" key="3">
    <source>
        <dbReference type="Proteomes" id="UP000230391"/>
    </source>
</evidence>
<dbReference type="Pfam" id="PF26449">
    <property type="entry name" value="DUF8128"/>
    <property type="match status" value="1"/>
</dbReference>
<gene>
    <name evidence="2" type="ORF">CO026_01660</name>
</gene>
<reference evidence="3" key="1">
    <citation type="submission" date="2017-09" db="EMBL/GenBank/DDBJ databases">
        <title>Depth-based differentiation of microbial function through sediment-hosted aquifers and enrichment of novel symbionts in the deep terrestrial subsurface.</title>
        <authorList>
            <person name="Probst A.J."/>
            <person name="Ladd B."/>
            <person name="Jarett J.K."/>
            <person name="Geller-Mcgrath D.E."/>
            <person name="Sieber C.M.K."/>
            <person name="Emerson J.B."/>
            <person name="Anantharaman K."/>
            <person name="Thomas B.C."/>
            <person name="Malmstrom R."/>
            <person name="Stieglmeier M."/>
            <person name="Klingl A."/>
            <person name="Woyke T."/>
            <person name="Ryan C.M."/>
            <person name="Banfield J.F."/>
        </authorList>
    </citation>
    <scope>NUCLEOTIDE SEQUENCE [LARGE SCALE GENOMIC DNA]</scope>
</reference>
<evidence type="ECO:0000259" key="1">
    <source>
        <dbReference type="Pfam" id="PF26449"/>
    </source>
</evidence>
<accession>A0A2M8FF36</accession>
<dbReference type="InterPro" id="IPR058441">
    <property type="entry name" value="DUF8128"/>
</dbReference>
<organism evidence="2 3">
    <name type="scientific">Candidatus Kaiserbacteria bacterium CG_4_9_14_0_2_um_filter_41_32</name>
    <dbReference type="NCBI Taxonomy" id="1974601"/>
    <lineage>
        <taxon>Bacteria</taxon>
        <taxon>Candidatus Kaiseribacteriota</taxon>
    </lineage>
</organism>
<dbReference type="EMBL" id="PFRD01000066">
    <property type="protein sequence ID" value="PJC56201.1"/>
    <property type="molecule type" value="Genomic_DNA"/>
</dbReference>
<protein>
    <recommendedName>
        <fullName evidence="1">DUF8128 domain-containing protein</fullName>
    </recommendedName>
</protein>
<evidence type="ECO:0000313" key="2">
    <source>
        <dbReference type="EMBL" id="PJC56201.1"/>
    </source>
</evidence>
<comment type="caution">
    <text evidence="2">The sequence shown here is derived from an EMBL/GenBank/DDBJ whole genome shotgun (WGS) entry which is preliminary data.</text>
</comment>